<name>A0A9W3BMV2_BIOGL</name>
<evidence type="ECO:0000313" key="3">
    <source>
        <dbReference type="RefSeq" id="XP_055900905.1"/>
    </source>
</evidence>
<sequence length="393" mass="45029">MTKTKDSKKFVFSPKPQNQSLFLAAMVVYSCHCLNVQVFGEKPEKTSTDCLKNCPLSPSCELIELLDQGFQFRHKCLVQRMKDGDWTVYVCVPCHLRTHAVNHEARIVVVSLLMEKNEDVIKAMKKRHDYSPVFNLLLSSPEGRPRDEGLIQSQNYETLQKQLGELQLILSKYLKAEEEAMERRIRSYEEEQRNQFAKIKEIAQNDKTKLISVLFHNSEGSQNNSNIDNKGHIPLSHSKSAVESGGKELGSKPGGNKGRRRRDSSPDVFAMDELEFDEEEELVRSENDQNSSNSESFGRNRSSHLDSSDENNSENDKAPRMSTSVPISMPMHARSVRTLSYLDDDIEETAEFADIPRNMQALSESIQERDRYIFGDRPRQRVHTGDFTQVNWH</sequence>
<dbReference type="AlphaFoldDB" id="A0A9W3BMV2"/>
<keyword evidence="2" id="KW-1185">Reference proteome</keyword>
<dbReference type="OrthoDB" id="9992964at2759"/>
<dbReference type="InterPro" id="IPR026682">
    <property type="entry name" value="AKT1S1"/>
</dbReference>
<feature type="compositionally biased region" description="Polar residues" evidence="1">
    <location>
        <begin position="219"/>
        <end position="228"/>
    </location>
</feature>
<feature type="region of interest" description="Disordered" evidence="1">
    <location>
        <begin position="219"/>
        <end position="326"/>
    </location>
</feature>
<proteinExistence type="predicted"/>
<dbReference type="PANTHER" id="PTHR21844">
    <property type="entry name" value="AKT1 SUBSTRATE 1 PROTEIN"/>
    <property type="match status" value="1"/>
</dbReference>
<organism evidence="2 3">
    <name type="scientific">Biomphalaria glabrata</name>
    <name type="common">Bloodfluke planorb</name>
    <name type="synonym">Freshwater snail</name>
    <dbReference type="NCBI Taxonomy" id="6526"/>
    <lineage>
        <taxon>Eukaryota</taxon>
        <taxon>Metazoa</taxon>
        <taxon>Spiralia</taxon>
        <taxon>Lophotrochozoa</taxon>
        <taxon>Mollusca</taxon>
        <taxon>Gastropoda</taxon>
        <taxon>Heterobranchia</taxon>
        <taxon>Euthyneura</taxon>
        <taxon>Panpulmonata</taxon>
        <taxon>Hygrophila</taxon>
        <taxon>Lymnaeoidea</taxon>
        <taxon>Planorbidae</taxon>
        <taxon>Biomphalaria</taxon>
    </lineage>
</organism>
<dbReference type="RefSeq" id="XP_055900905.1">
    <property type="nucleotide sequence ID" value="XM_056044930.1"/>
</dbReference>
<feature type="compositionally biased region" description="Acidic residues" evidence="1">
    <location>
        <begin position="270"/>
        <end position="281"/>
    </location>
</feature>
<dbReference type="GO" id="GO:0048011">
    <property type="term" value="P:neurotrophin TRK receptor signaling pathway"/>
    <property type="evidence" value="ECO:0007669"/>
    <property type="project" value="InterPro"/>
</dbReference>
<accession>A0A9W3BMV2</accession>
<protein>
    <submittedName>
        <fullName evidence="3">Uncharacterized protein LOC106052813 isoform X1</fullName>
    </submittedName>
</protein>
<evidence type="ECO:0000256" key="1">
    <source>
        <dbReference type="SAM" id="MobiDB-lite"/>
    </source>
</evidence>
<dbReference type="GO" id="GO:0005737">
    <property type="term" value="C:cytoplasm"/>
    <property type="evidence" value="ECO:0007669"/>
    <property type="project" value="TreeGrafter"/>
</dbReference>
<dbReference type="OMA" id="QIPHEED"/>
<gene>
    <name evidence="3" type="primary">LOC106052813</name>
</gene>
<reference evidence="3" key="1">
    <citation type="submission" date="2025-08" db="UniProtKB">
        <authorList>
            <consortium name="RefSeq"/>
        </authorList>
    </citation>
    <scope>IDENTIFICATION</scope>
</reference>
<evidence type="ECO:0000313" key="2">
    <source>
        <dbReference type="Proteomes" id="UP001165740"/>
    </source>
</evidence>
<dbReference type="PROSITE" id="PS51257">
    <property type="entry name" value="PROKAR_LIPOPROTEIN"/>
    <property type="match status" value="1"/>
</dbReference>
<dbReference type="Proteomes" id="UP001165740">
    <property type="component" value="Chromosome 10"/>
</dbReference>
<dbReference type="GO" id="GO:0032007">
    <property type="term" value="P:negative regulation of TOR signaling"/>
    <property type="evidence" value="ECO:0007669"/>
    <property type="project" value="InterPro"/>
</dbReference>
<dbReference type="GeneID" id="106052813"/>
<dbReference type="PANTHER" id="PTHR21844:SF2">
    <property type="entry name" value="PROLINE-RICH AKT1 SUBSTRATE 1"/>
    <property type="match status" value="1"/>
</dbReference>